<reference evidence="10" key="1">
    <citation type="submission" date="2020-10" db="EMBL/GenBank/DDBJ databases">
        <title>High-Quality Genome Resource of Clonostachys rosea strain S41 by Oxford Nanopore Long-Read Sequencing.</title>
        <authorList>
            <person name="Wang H."/>
        </authorList>
    </citation>
    <scope>NUCLEOTIDE SEQUENCE</scope>
    <source>
        <strain evidence="10">S41</strain>
    </source>
</reference>
<dbReference type="PROSITE" id="PS50157">
    <property type="entry name" value="ZINC_FINGER_C2H2_2"/>
    <property type="match status" value="2"/>
</dbReference>
<dbReference type="GO" id="GO:0000981">
    <property type="term" value="F:DNA-binding transcription factor activity, RNA polymerase II-specific"/>
    <property type="evidence" value="ECO:0007669"/>
    <property type="project" value="InterPro"/>
</dbReference>
<dbReference type="PROSITE" id="PS00028">
    <property type="entry name" value="ZINC_FINGER_C2H2_1"/>
    <property type="match status" value="1"/>
</dbReference>
<dbReference type="GO" id="GO:0000978">
    <property type="term" value="F:RNA polymerase II cis-regulatory region sequence-specific DNA binding"/>
    <property type="evidence" value="ECO:0007669"/>
    <property type="project" value="InterPro"/>
</dbReference>
<keyword evidence="5" id="KW-0862">Zinc</keyword>
<evidence type="ECO:0000313" key="10">
    <source>
        <dbReference type="EMBL" id="KAF9752994.1"/>
    </source>
</evidence>
<dbReference type="Pfam" id="PF00096">
    <property type="entry name" value="zf-C2H2"/>
    <property type="match status" value="1"/>
</dbReference>
<feature type="domain" description="C2H2-type" evidence="9">
    <location>
        <begin position="39"/>
        <end position="66"/>
    </location>
</feature>
<evidence type="ECO:0000256" key="5">
    <source>
        <dbReference type="ARBA" id="ARBA00022833"/>
    </source>
</evidence>
<dbReference type="Gene3D" id="3.30.160.60">
    <property type="entry name" value="Classic Zinc Finger"/>
    <property type="match status" value="2"/>
</dbReference>
<dbReference type="InterPro" id="IPR036236">
    <property type="entry name" value="Znf_C2H2_sf"/>
</dbReference>
<dbReference type="InterPro" id="IPR013087">
    <property type="entry name" value="Znf_C2H2_type"/>
</dbReference>
<proteinExistence type="predicted"/>
<dbReference type="CDD" id="cd12148">
    <property type="entry name" value="fungal_TF_MHR"/>
    <property type="match status" value="1"/>
</dbReference>
<dbReference type="InterPro" id="IPR051059">
    <property type="entry name" value="VerF-like"/>
</dbReference>
<dbReference type="PANTHER" id="PTHR40626">
    <property type="entry name" value="MIP31509P"/>
    <property type="match status" value="1"/>
</dbReference>
<evidence type="ECO:0000256" key="4">
    <source>
        <dbReference type="ARBA" id="ARBA00022771"/>
    </source>
</evidence>
<feature type="region of interest" description="Disordered" evidence="8">
    <location>
        <begin position="52"/>
        <end position="103"/>
    </location>
</feature>
<dbReference type="SMART" id="SM00355">
    <property type="entry name" value="ZnF_C2H2"/>
    <property type="match status" value="2"/>
</dbReference>
<evidence type="ECO:0000256" key="6">
    <source>
        <dbReference type="ARBA" id="ARBA00023242"/>
    </source>
</evidence>
<sequence>MGRGRPRTCVAPCRFCQRQFKRVEHLQRHERTHTREKPFTCHCGQTFSRQDLLSRHQRLSHPQEGAPSEQTGINSDHHDGHSEQHLTSPTDDAASPVHRKSLGIGGLDDQETHTQLLMSQPIAQLAAPAETSMVEPTSFIDSIGHDEFAFLWNDDFTPGDQPLPLDFFDTGQSLVDVSHQYAAASQTQRAPIEETTPNLRPVVDSAPDTMPFLSAPASTPSRDPSTLAMRFLRSSLRQSPPTLNQLRLARTIGLSQPSNIIDRTPARGGFLVKTTNNCLATSLRSASSCHPASIAPSRPTLSRYLEGYFRGYHDHLPFLHTTSSTTSLGIELVISIAAVGALYRFEHAKGYELYRVAKAIVNKRFDEWNEEATAKLPGSSEAGYTGFASSLPDGQPSLVTSPQKKPPSQAIRGRCGFSSLRLLQSLIVLMSLTSWSDRGLMRDALSIASQVAMVVRELGVSQPEDEPRWDISWDVWMQVEERRRTLFVAYIVLNLQCMAFNVPPLLLNQDVSINLPCCATIWRAPSATEWAGTVHSSAHPGNKSFQLALQELYSGKVQGRFSAFGNYIMIHALFQQIFFARNANTSTPNTLDLDFIRRIEVALRSWQESWEASYDSTLDPSSPKGPIGFNSTAVLRLVYIRINVNTGPKRQLITSNPEEIASAFAGGQIQIGNRSLHLDRAVLQCIHALSVPVRVGVAFVARTQTFSWSIQHALSNLECALLLTHWLRSIAQSVEVSGPESLRSDERKLLDMAVSLVLETESADAIENMQYNGVGIRRLAASTMRIWAETFKGFQVFEIVHRIGLGLCLVADMLDREIRGSL</sequence>
<evidence type="ECO:0000256" key="8">
    <source>
        <dbReference type="SAM" id="MobiDB-lite"/>
    </source>
</evidence>
<evidence type="ECO:0000256" key="3">
    <source>
        <dbReference type="ARBA" id="ARBA00022737"/>
    </source>
</evidence>
<dbReference type="Pfam" id="PF04082">
    <property type="entry name" value="Fungal_trans"/>
    <property type="match status" value="1"/>
</dbReference>
<dbReference type="SUPFAM" id="SSF57667">
    <property type="entry name" value="beta-beta-alpha zinc fingers"/>
    <property type="match status" value="1"/>
</dbReference>
<keyword evidence="4 7" id="KW-0863">Zinc-finger</keyword>
<keyword evidence="3" id="KW-0677">Repeat</keyword>
<comment type="caution">
    <text evidence="10">The sequence shown here is derived from an EMBL/GenBank/DDBJ whole genome shotgun (WGS) entry which is preliminary data.</text>
</comment>
<protein>
    <recommendedName>
        <fullName evidence="9">C2H2-type domain-containing protein</fullName>
    </recommendedName>
</protein>
<evidence type="ECO:0000313" key="11">
    <source>
        <dbReference type="Proteomes" id="UP000616885"/>
    </source>
</evidence>
<evidence type="ECO:0000256" key="7">
    <source>
        <dbReference type="PROSITE-ProRule" id="PRU00042"/>
    </source>
</evidence>
<dbReference type="Proteomes" id="UP000616885">
    <property type="component" value="Unassembled WGS sequence"/>
</dbReference>
<dbReference type="InterPro" id="IPR007219">
    <property type="entry name" value="XnlR_reg_dom"/>
</dbReference>
<evidence type="ECO:0000256" key="2">
    <source>
        <dbReference type="ARBA" id="ARBA00022723"/>
    </source>
</evidence>
<dbReference type="AlphaFoldDB" id="A0A8H7NBV6"/>
<organism evidence="10 11">
    <name type="scientific">Bionectria ochroleuca</name>
    <name type="common">Gliocladium roseum</name>
    <dbReference type="NCBI Taxonomy" id="29856"/>
    <lineage>
        <taxon>Eukaryota</taxon>
        <taxon>Fungi</taxon>
        <taxon>Dikarya</taxon>
        <taxon>Ascomycota</taxon>
        <taxon>Pezizomycotina</taxon>
        <taxon>Sordariomycetes</taxon>
        <taxon>Hypocreomycetidae</taxon>
        <taxon>Hypocreales</taxon>
        <taxon>Bionectriaceae</taxon>
        <taxon>Clonostachys</taxon>
    </lineage>
</organism>
<feature type="domain" description="C2H2-type" evidence="9">
    <location>
        <begin position="11"/>
        <end position="38"/>
    </location>
</feature>
<accession>A0A8H7NBV6</accession>
<dbReference type="GO" id="GO:0000785">
    <property type="term" value="C:chromatin"/>
    <property type="evidence" value="ECO:0007669"/>
    <property type="project" value="TreeGrafter"/>
</dbReference>
<evidence type="ECO:0000256" key="1">
    <source>
        <dbReference type="ARBA" id="ARBA00004123"/>
    </source>
</evidence>
<dbReference type="GO" id="GO:0008270">
    <property type="term" value="F:zinc ion binding"/>
    <property type="evidence" value="ECO:0007669"/>
    <property type="project" value="UniProtKB-KW"/>
</dbReference>
<name>A0A8H7NBV6_BIOOC</name>
<dbReference type="PANTHER" id="PTHR40626:SF10">
    <property type="entry name" value="C2H2-TYPE DOMAIN-CONTAINING PROTEIN"/>
    <property type="match status" value="1"/>
</dbReference>
<evidence type="ECO:0000259" key="9">
    <source>
        <dbReference type="PROSITE" id="PS50157"/>
    </source>
</evidence>
<dbReference type="GO" id="GO:0006351">
    <property type="term" value="P:DNA-templated transcription"/>
    <property type="evidence" value="ECO:0007669"/>
    <property type="project" value="InterPro"/>
</dbReference>
<feature type="compositionally biased region" description="Basic and acidic residues" evidence="8">
    <location>
        <begin position="75"/>
        <end position="84"/>
    </location>
</feature>
<gene>
    <name evidence="10" type="ORF">IM811_011752</name>
</gene>
<dbReference type="EMBL" id="JADCTT010000004">
    <property type="protein sequence ID" value="KAF9752994.1"/>
    <property type="molecule type" value="Genomic_DNA"/>
</dbReference>
<dbReference type="FunFam" id="3.30.160.60:FF:002343">
    <property type="entry name" value="Zinc finger protein 33A"/>
    <property type="match status" value="1"/>
</dbReference>
<comment type="subcellular location">
    <subcellularLocation>
        <location evidence="1">Nucleus</location>
    </subcellularLocation>
</comment>
<keyword evidence="2" id="KW-0479">Metal-binding</keyword>
<keyword evidence="6" id="KW-0539">Nucleus</keyword>
<dbReference type="GO" id="GO:0005634">
    <property type="term" value="C:nucleus"/>
    <property type="evidence" value="ECO:0007669"/>
    <property type="project" value="UniProtKB-SubCell"/>
</dbReference>